<gene>
    <name evidence="3" type="ORF">DFR68_103255</name>
</gene>
<protein>
    <submittedName>
        <fullName evidence="3">Uncharacterized protein (DUF305 family)</fullName>
    </submittedName>
</protein>
<dbReference type="InterPro" id="IPR005183">
    <property type="entry name" value="DUF305_CopM-like"/>
</dbReference>
<feature type="compositionally biased region" description="Low complexity" evidence="1">
    <location>
        <begin position="31"/>
        <end position="41"/>
    </location>
</feature>
<keyword evidence="4" id="KW-1185">Reference proteome</keyword>
<dbReference type="PANTHER" id="PTHR36933">
    <property type="entry name" value="SLL0788 PROTEIN"/>
    <property type="match status" value="1"/>
</dbReference>
<dbReference type="AlphaFoldDB" id="A0A370H881"/>
<evidence type="ECO:0000259" key="2">
    <source>
        <dbReference type="Pfam" id="PF03713"/>
    </source>
</evidence>
<accession>A0A370H881</accession>
<name>A0A370H881_9NOCA</name>
<proteinExistence type="predicted"/>
<dbReference type="Proteomes" id="UP000255355">
    <property type="component" value="Unassembled WGS sequence"/>
</dbReference>
<evidence type="ECO:0000313" key="4">
    <source>
        <dbReference type="Proteomes" id="UP000255355"/>
    </source>
</evidence>
<dbReference type="PROSITE" id="PS51257">
    <property type="entry name" value="PROKAR_LIPOPROTEIN"/>
    <property type="match status" value="1"/>
</dbReference>
<dbReference type="Gene3D" id="1.20.1260.10">
    <property type="match status" value="1"/>
</dbReference>
<evidence type="ECO:0000256" key="1">
    <source>
        <dbReference type="SAM" id="MobiDB-lite"/>
    </source>
</evidence>
<dbReference type="InterPro" id="IPR012347">
    <property type="entry name" value="Ferritin-like"/>
</dbReference>
<dbReference type="RefSeq" id="WP_084520422.1">
    <property type="nucleotide sequence ID" value="NZ_QQAZ01000003.1"/>
</dbReference>
<feature type="domain" description="DUF305" evidence="2">
    <location>
        <begin position="70"/>
        <end position="210"/>
    </location>
</feature>
<dbReference type="Pfam" id="PF03713">
    <property type="entry name" value="DUF305"/>
    <property type="match status" value="1"/>
</dbReference>
<dbReference type="EMBL" id="QQAZ01000003">
    <property type="protein sequence ID" value="RDI52868.1"/>
    <property type="molecule type" value="Genomic_DNA"/>
</dbReference>
<reference evidence="3 4" key="1">
    <citation type="submission" date="2018-07" db="EMBL/GenBank/DDBJ databases">
        <title>Genomic Encyclopedia of Type Strains, Phase IV (KMG-IV): sequencing the most valuable type-strain genomes for metagenomic binning, comparative biology and taxonomic classification.</title>
        <authorList>
            <person name="Goeker M."/>
        </authorList>
    </citation>
    <scope>NUCLEOTIDE SEQUENCE [LARGE SCALE GENOMIC DNA]</scope>
    <source>
        <strain evidence="3 4">DSM 44952</strain>
    </source>
</reference>
<dbReference type="PANTHER" id="PTHR36933:SF1">
    <property type="entry name" value="SLL0788 PROTEIN"/>
    <property type="match status" value="1"/>
</dbReference>
<dbReference type="OrthoDB" id="26872at2"/>
<evidence type="ECO:0000313" key="3">
    <source>
        <dbReference type="EMBL" id="RDI52868.1"/>
    </source>
</evidence>
<organism evidence="3 4">
    <name type="scientific">Nocardia mexicana</name>
    <dbReference type="NCBI Taxonomy" id="279262"/>
    <lineage>
        <taxon>Bacteria</taxon>
        <taxon>Bacillati</taxon>
        <taxon>Actinomycetota</taxon>
        <taxon>Actinomycetes</taxon>
        <taxon>Mycobacteriales</taxon>
        <taxon>Nocardiaceae</taxon>
        <taxon>Nocardia</taxon>
    </lineage>
</organism>
<comment type="caution">
    <text evidence="3">The sequence shown here is derived from an EMBL/GenBank/DDBJ whole genome shotgun (WGS) entry which is preliminary data.</text>
</comment>
<feature type="region of interest" description="Disordered" evidence="1">
    <location>
        <begin position="27"/>
        <end position="64"/>
    </location>
</feature>
<sequence>MFTSRTRITLAGTGIAVALLVAGCGSDDSDTSAPASSTSAAGMSDMPGMHHGGASGTASRPTRTDFNDADVSFLQMMYPHHAQAVDMAKLVPSRSQNPQLITLAANVEKAQAPEMQQFTDLLRSFGKPAPAAMGHSMPGMMSQDQMTGLQNATGPEFDRMWMQMMIAHHEGAIDMANTELAQGTNPDAKRLAQDIVTAQQAEIQQMRGMLGQS</sequence>